<dbReference type="CDD" id="cd04732">
    <property type="entry name" value="HisA"/>
    <property type="match status" value="1"/>
</dbReference>
<dbReference type="SUPFAM" id="SSF51366">
    <property type="entry name" value="Ribulose-phoshate binding barrel"/>
    <property type="match status" value="1"/>
</dbReference>
<dbReference type="InterPro" id="IPR011060">
    <property type="entry name" value="RibuloseP-bd_barrel"/>
</dbReference>
<evidence type="ECO:0000256" key="4">
    <source>
        <dbReference type="ARBA" id="ARBA00009667"/>
    </source>
</evidence>
<evidence type="ECO:0000256" key="10">
    <source>
        <dbReference type="RuleBase" id="RU003657"/>
    </source>
</evidence>
<name>A0A2G0V6Z0_9PROT</name>
<dbReference type="GO" id="GO:0000162">
    <property type="term" value="P:L-tryptophan biosynthetic process"/>
    <property type="evidence" value="ECO:0007669"/>
    <property type="project" value="TreeGrafter"/>
</dbReference>
<feature type="active site" description="Proton donor" evidence="9">
    <location>
        <position position="130"/>
    </location>
</feature>
<evidence type="ECO:0000256" key="6">
    <source>
        <dbReference type="ARBA" id="ARBA00022605"/>
    </source>
</evidence>
<dbReference type="GO" id="GO:0003949">
    <property type="term" value="F:1-(5-phosphoribosyl)-5-[(5-phosphoribosylamino)methylideneamino]imidazole-4-carboxamide isomerase activity"/>
    <property type="evidence" value="ECO:0007669"/>
    <property type="project" value="UniProtKB-UniRule"/>
</dbReference>
<dbReference type="InterPro" id="IPR044524">
    <property type="entry name" value="Isoase_HisA-like"/>
</dbReference>
<dbReference type="AlphaFoldDB" id="A0A2G0V6Z0"/>
<dbReference type="EMBL" id="MKGN01000018">
    <property type="protein sequence ID" value="PHN16229.1"/>
    <property type="molecule type" value="Genomic_DNA"/>
</dbReference>
<dbReference type="InterPro" id="IPR006062">
    <property type="entry name" value="His_biosynth"/>
</dbReference>
<evidence type="ECO:0000256" key="1">
    <source>
        <dbReference type="ARBA" id="ARBA00000901"/>
    </source>
</evidence>
<feature type="active site" description="Proton acceptor" evidence="9">
    <location>
        <position position="7"/>
    </location>
</feature>
<dbReference type="OrthoDB" id="9807749at2"/>
<comment type="subcellular location">
    <subcellularLocation>
        <location evidence="2 9">Cytoplasm</location>
    </subcellularLocation>
</comment>
<evidence type="ECO:0000256" key="8">
    <source>
        <dbReference type="ARBA" id="ARBA00023235"/>
    </source>
</evidence>
<dbReference type="Proteomes" id="UP000222818">
    <property type="component" value="Unassembled WGS sequence"/>
</dbReference>
<dbReference type="GO" id="GO:0000105">
    <property type="term" value="P:L-histidine biosynthetic process"/>
    <property type="evidence" value="ECO:0007669"/>
    <property type="project" value="UniProtKB-UniRule"/>
</dbReference>
<dbReference type="EC" id="5.3.1.16" evidence="9"/>
<dbReference type="Pfam" id="PF00977">
    <property type="entry name" value="His_biosynth"/>
    <property type="match status" value="1"/>
</dbReference>
<comment type="caution">
    <text evidence="11">The sequence shown here is derived from an EMBL/GenBank/DDBJ whole genome shotgun (WGS) entry which is preliminary data.</text>
</comment>
<dbReference type="GO" id="GO:0005737">
    <property type="term" value="C:cytoplasm"/>
    <property type="evidence" value="ECO:0007669"/>
    <property type="project" value="UniProtKB-SubCell"/>
</dbReference>
<dbReference type="Gene3D" id="3.20.20.70">
    <property type="entry name" value="Aldolase class I"/>
    <property type="match status" value="1"/>
</dbReference>
<reference evidence="11 12" key="1">
    <citation type="journal article" date="2017" name="ISME J.">
        <title>Tremblaya phenacola PPER: an evolutionary beta-gammaproteobacterium collage.</title>
        <authorList>
            <person name="Gil R."/>
            <person name="Vargas-Chavez C."/>
            <person name="Lopez-Madrigal S."/>
            <person name="Santos-Garcia D."/>
            <person name="Latorre A."/>
            <person name="Moya A."/>
        </authorList>
    </citation>
    <scope>NUCLEOTIDE SEQUENCE [LARGE SCALE GENOMIC DNA]</scope>
    <source>
        <strain evidence="11 12">PPER</strain>
    </source>
</reference>
<dbReference type="PANTHER" id="PTHR43090">
    <property type="entry name" value="1-(5-PHOSPHORIBOSYL)-5-[(5-PHOSPHORIBOSYLAMINO)METHYLIDENEAMINO] IMIDAZOLE-4-CARBOXAMIDE ISOMERASE"/>
    <property type="match status" value="1"/>
</dbReference>
<dbReference type="RefSeq" id="WP_099336897.1">
    <property type="nucleotide sequence ID" value="NZ_MKGN01000018.1"/>
</dbReference>
<evidence type="ECO:0000313" key="11">
    <source>
        <dbReference type="EMBL" id="PHN16229.1"/>
    </source>
</evidence>
<evidence type="ECO:0000256" key="2">
    <source>
        <dbReference type="ARBA" id="ARBA00004496"/>
    </source>
</evidence>
<dbReference type="HAMAP" id="MF_01014">
    <property type="entry name" value="HisA"/>
    <property type="match status" value="1"/>
</dbReference>
<dbReference type="InterPro" id="IPR023016">
    <property type="entry name" value="HisA/PriA"/>
</dbReference>
<keyword evidence="12" id="KW-1185">Reference proteome</keyword>
<protein>
    <recommendedName>
        <fullName evidence="9">1-(5-phosphoribosyl)-5-[(5-phosphoribosylamino)methylideneamino] imidazole-4-carboxamide isomerase</fullName>
        <ecNumber evidence="9">5.3.1.16</ecNumber>
    </recommendedName>
    <alternativeName>
        <fullName evidence="9">Phosphoribosylformimino-5-aminoimidazole carboxamide ribotide isomerase</fullName>
    </alternativeName>
</protein>
<keyword evidence="8 9" id="KW-0413">Isomerase</keyword>
<dbReference type="InterPro" id="IPR013785">
    <property type="entry name" value="Aldolase_TIM"/>
</dbReference>
<comment type="pathway">
    <text evidence="3 9">Amino-acid biosynthesis; L-histidine biosynthesis; L-histidine from 5-phospho-alpha-D-ribose 1-diphosphate: step 4/9.</text>
</comment>
<dbReference type="PANTHER" id="PTHR43090:SF2">
    <property type="entry name" value="1-(5-PHOSPHORIBOSYL)-5-[(5-PHOSPHORIBOSYLAMINO)METHYLIDENEAMINO] IMIDAZOLE-4-CARBOXAMIDE ISOMERASE"/>
    <property type="match status" value="1"/>
</dbReference>
<sequence>MIIPSIDLMFNSIVRLYQGNYQCIRKYNLEPLYYIKYYIGKRSNIIHLVDLTGAKTPLKRQVRLISNIVSKCKSITLQVGGGIRNSSDIYGLLKLGTSRIVIGSIAIKEPRVVQEWLTIYGPERIVLALDICNGSNGSYSIYINGWQSSSNNTIENVLNHYSCYGIKHILCTDISRDGTFIGVNLRLYKYLLYGWPKLSFQSSGGVKSLNDIIKLRYIGIKNIIVGRAFIENRIAFMEAIECWQNV</sequence>
<evidence type="ECO:0000256" key="5">
    <source>
        <dbReference type="ARBA" id="ARBA00022490"/>
    </source>
</evidence>
<evidence type="ECO:0000256" key="9">
    <source>
        <dbReference type="HAMAP-Rule" id="MF_01014"/>
    </source>
</evidence>
<comment type="catalytic activity">
    <reaction evidence="1 9">
        <text>1-(5-phospho-beta-D-ribosyl)-5-[(5-phospho-beta-D-ribosylamino)methylideneamino]imidazole-4-carboxamide = 5-[(5-phospho-1-deoxy-D-ribulos-1-ylimino)methylamino]-1-(5-phospho-beta-D-ribosyl)imidazole-4-carboxamide</text>
        <dbReference type="Rhea" id="RHEA:15469"/>
        <dbReference type="ChEBI" id="CHEBI:58435"/>
        <dbReference type="ChEBI" id="CHEBI:58525"/>
        <dbReference type="EC" id="5.3.1.16"/>
    </reaction>
</comment>
<accession>A0A2G0V6Z0</accession>
<keyword evidence="5 9" id="KW-0963">Cytoplasm</keyword>
<organism evidence="11 12">
    <name type="scientific">Candidatus Tremblayella phenacoccinincola</name>
    <dbReference type="NCBI Taxonomy" id="1010676"/>
    <lineage>
        <taxon>Bacteria</taxon>
        <taxon>Pseudomonadati</taxon>
        <taxon>Pseudomonadota</taxon>
        <taxon>Betaproteobacteria</taxon>
        <taxon>Candidatus Tremblayella</taxon>
    </lineage>
</organism>
<keyword evidence="7 9" id="KW-0368">Histidine biosynthesis</keyword>
<dbReference type="FunFam" id="3.20.20.70:FF:000009">
    <property type="entry name" value="1-(5-phosphoribosyl)-5-[(5-phosphoribosylamino)methylideneamino] imidazole-4-carboxamide isomerase"/>
    <property type="match status" value="1"/>
</dbReference>
<comment type="similarity">
    <text evidence="4 9 10">Belongs to the HisA/HisF family.</text>
</comment>
<evidence type="ECO:0000256" key="7">
    <source>
        <dbReference type="ARBA" id="ARBA00023102"/>
    </source>
</evidence>
<proteinExistence type="inferred from homology"/>
<evidence type="ECO:0000313" key="12">
    <source>
        <dbReference type="Proteomes" id="UP000222818"/>
    </source>
</evidence>
<evidence type="ECO:0000256" key="3">
    <source>
        <dbReference type="ARBA" id="ARBA00005133"/>
    </source>
</evidence>
<gene>
    <name evidence="9 11" type="primary">hisA</name>
    <name evidence="11" type="ORF">TPPER_00176</name>
</gene>
<dbReference type="UniPathway" id="UPA00031">
    <property type="reaction ID" value="UER00009"/>
</dbReference>
<keyword evidence="6 9" id="KW-0028">Amino-acid biosynthesis</keyword>